<evidence type="ECO:0000313" key="3">
    <source>
        <dbReference type="Proteomes" id="UP001162131"/>
    </source>
</evidence>
<dbReference type="AlphaFoldDB" id="A0AAU9JYG5"/>
<reference evidence="2" key="1">
    <citation type="submission" date="2021-09" db="EMBL/GenBank/DDBJ databases">
        <authorList>
            <consortium name="AG Swart"/>
            <person name="Singh M."/>
            <person name="Singh A."/>
            <person name="Seah K."/>
            <person name="Emmerich C."/>
        </authorList>
    </citation>
    <scope>NUCLEOTIDE SEQUENCE</scope>
    <source>
        <strain evidence="2">ATCC30299</strain>
    </source>
</reference>
<feature type="compositionally biased region" description="Basic residues" evidence="1">
    <location>
        <begin position="130"/>
        <end position="141"/>
    </location>
</feature>
<accession>A0AAU9JYG5</accession>
<sequence length="163" mass="18257">MSALIDGAFLECSSKKIHNISPNSRLTPIKITLNQPVILPKTSPRAVRSNTTQYKTFVSDKNVCVLEVPNLYSNASKLRQPIKYSKAHQLFSSARRPEKFKEDHRAYISYEASLSFRNAATPTRGMQPAKIKKSPKSHRRTTSVGFTPKFQMEGKMLNGGSIS</sequence>
<feature type="region of interest" description="Disordered" evidence="1">
    <location>
        <begin position="122"/>
        <end position="146"/>
    </location>
</feature>
<proteinExistence type="predicted"/>
<name>A0AAU9JYG5_9CILI</name>
<evidence type="ECO:0000313" key="2">
    <source>
        <dbReference type="EMBL" id="CAG9330681.1"/>
    </source>
</evidence>
<keyword evidence="3" id="KW-1185">Reference proteome</keyword>
<protein>
    <submittedName>
        <fullName evidence="2">Uncharacterized protein</fullName>
    </submittedName>
</protein>
<gene>
    <name evidence="2" type="ORF">BSTOLATCC_MIC52098</name>
</gene>
<dbReference type="EMBL" id="CAJZBQ010000052">
    <property type="protein sequence ID" value="CAG9330681.1"/>
    <property type="molecule type" value="Genomic_DNA"/>
</dbReference>
<comment type="caution">
    <text evidence="2">The sequence shown here is derived from an EMBL/GenBank/DDBJ whole genome shotgun (WGS) entry which is preliminary data.</text>
</comment>
<dbReference type="Proteomes" id="UP001162131">
    <property type="component" value="Unassembled WGS sequence"/>
</dbReference>
<evidence type="ECO:0000256" key="1">
    <source>
        <dbReference type="SAM" id="MobiDB-lite"/>
    </source>
</evidence>
<organism evidence="2 3">
    <name type="scientific">Blepharisma stoltei</name>
    <dbReference type="NCBI Taxonomy" id="1481888"/>
    <lineage>
        <taxon>Eukaryota</taxon>
        <taxon>Sar</taxon>
        <taxon>Alveolata</taxon>
        <taxon>Ciliophora</taxon>
        <taxon>Postciliodesmatophora</taxon>
        <taxon>Heterotrichea</taxon>
        <taxon>Heterotrichida</taxon>
        <taxon>Blepharismidae</taxon>
        <taxon>Blepharisma</taxon>
    </lineage>
</organism>